<feature type="region of interest" description="Disordered" evidence="1">
    <location>
        <begin position="49"/>
        <end position="71"/>
    </location>
</feature>
<comment type="caution">
    <text evidence="2">The sequence shown here is derived from an EMBL/GenBank/DDBJ whole genome shotgun (WGS) entry which is preliminary data.</text>
</comment>
<gene>
    <name evidence="2" type="ORF">B296_00034058</name>
</gene>
<evidence type="ECO:0000313" key="2">
    <source>
        <dbReference type="EMBL" id="RRT46661.1"/>
    </source>
</evidence>
<reference evidence="2 3" key="1">
    <citation type="journal article" date="2014" name="Agronomy (Basel)">
        <title>A Draft Genome Sequence for Ensete ventricosum, the Drought-Tolerant Tree Against Hunger.</title>
        <authorList>
            <person name="Harrison J."/>
            <person name="Moore K.A."/>
            <person name="Paszkiewicz K."/>
            <person name="Jones T."/>
            <person name="Grant M."/>
            <person name="Ambacheew D."/>
            <person name="Muzemil S."/>
            <person name="Studholme D.J."/>
        </authorList>
    </citation>
    <scope>NUCLEOTIDE SEQUENCE [LARGE SCALE GENOMIC DNA]</scope>
</reference>
<dbReference type="Proteomes" id="UP000287651">
    <property type="component" value="Unassembled WGS sequence"/>
</dbReference>
<evidence type="ECO:0000256" key="1">
    <source>
        <dbReference type="SAM" id="MobiDB-lite"/>
    </source>
</evidence>
<accession>A0A426Y566</accession>
<evidence type="ECO:0000313" key="3">
    <source>
        <dbReference type="Proteomes" id="UP000287651"/>
    </source>
</evidence>
<feature type="compositionally biased region" description="Basic and acidic residues" evidence="1">
    <location>
        <begin position="49"/>
        <end position="65"/>
    </location>
</feature>
<organism evidence="2 3">
    <name type="scientific">Ensete ventricosum</name>
    <name type="common">Abyssinian banana</name>
    <name type="synonym">Musa ensete</name>
    <dbReference type="NCBI Taxonomy" id="4639"/>
    <lineage>
        <taxon>Eukaryota</taxon>
        <taxon>Viridiplantae</taxon>
        <taxon>Streptophyta</taxon>
        <taxon>Embryophyta</taxon>
        <taxon>Tracheophyta</taxon>
        <taxon>Spermatophyta</taxon>
        <taxon>Magnoliopsida</taxon>
        <taxon>Liliopsida</taxon>
        <taxon>Zingiberales</taxon>
        <taxon>Musaceae</taxon>
        <taxon>Ensete</taxon>
    </lineage>
</organism>
<protein>
    <submittedName>
        <fullName evidence="2">Uncharacterized protein</fullName>
    </submittedName>
</protein>
<dbReference type="AlphaFoldDB" id="A0A426Y566"/>
<dbReference type="EMBL" id="AMZH03015041">
    <property type="protein sequence ID" value="RRT46661.1"/>
    <property type="molecule type" value="Genomic_DNA"/>
</dbReference>
<sequence length="237" mass="27183">MLPQKIARPPQRTRLRRLRPGLRLRTLSVCRHPLALRLLLAALDQPRSLEKGEEGDEGRKEGEVSHRHRHRYPKRCRKEGGTRRGRRGDLDVWERVSFTDHGQTHAGLSKHRCACTSSLIHKSNEITIRVLTGKTTNKHEINLTWFLAALMWNGTSRRMPWRPRIEQLEAVLLPTALARRQPRAKHPAAVKRAVETLRRENEPPIARNVVHTTINGCDEAAAANNPLRNSFIIEKPN</sequence>
<proteinExistence type="predicted"/>
<name>A0A426Y566_ENSVE</name>